<name>A0A328CAA0_9DELT</name>
<dbReference type="Proteomes" id="UP000249169">
    <property type="component" value="Unassembled WGS sequence"/>
</dbReference>
<dbReference type="InterPro" id="IPR011989">
    <property type="entry name" value="ARM-like"/>
</dbReference>
<proteinExistence type="predicted"/>
<accession>A0A328CAA0</accession>
<dbReference type="OrthoDB" id="5508179at2"/>
<sequence>MKLWLLTLALLSLIASPAMAENGDRRVSTPSSDTPGDVRPSQGDAHIEEAVLMLLSQHHQVPTRKQLETLTPRAKEIVGRLARTEGLFAFHRERALLAMGHWPDDATFAYFQSLLQAPDTEEGLVHTLISVLASSYGERALDVLSPLLLGHDDVQVRLSAGAAIGSLNSDAGAKLLDVAIDQEPNAIARQRLEGFAARLR</sequence>
<comment type="caution">
    <text evidence="3">The sequence shown here is derived from an EMBL/GenBank/DDBJ whole genome shotgun (WGS) entry which is preliminary data.</text>
</comment>
<keyword evidence="4" id="KW-1185">Reference proteome</keyword>
<dbReference type="AlphaFoldDB" id="A0A328CAA0"/>
<feature type="signal peptide" evidence="2">
    <location>
        <begin position="1"/>
        <end position="20"/>
    </location>
</feature>
<evidence type="ECO:0000313" key="4">
    <source>
        <dbReference type="Proteomes" id="UP000249169"/>
    </source>
</evidence>
<gene>
    <name evidence="3" type="ORF">DL240_01325</name>
</gene>
<dbReference type="InterPro" id="IPR016024">
    <property type="entry name" value="ARM-type_fold"/>
</dbReference>
<evidence type="ECO:0008006" key="5">
    <source>
        <dbReference type="Google" id="ProtNLM"/>
    </source>
</evidence>
<organism evidence="3 4">
    <name type="scientific">Lujinxingia litoralis</name>
    <dbReference type="NCBI Taxonomy" id="2211119"/>
    <lineage>
        <taxon>Bacteria</taxon>
        <taxon>Deltaproteobacteria</taxon>
        <taxon>Bradymonadales</taxon>
        <taxon>Lujinxingiaceae</taxon>
        <taxon>Lujinxingia</taxon>
    </lineage>
</organism>
<feature type="chain" id="PRO_5016317261" description="HEAT repeat domain-containing protein" evidence="2">
    <location>
        <begin position="21"/>
        <end position="200"/>
    </location>
</feature>
<evidence type="ECO:0000313" key="3">
    <source>
        <dbReference type="EMBL" id="RAL24878.1"/>
    </source>
</evidence>
<protein>
    <recommendedName>
        <fullName evidence="5">HEAT repeat domain-containing protein</fullName>
    </recommendedName>
</protein>
<evidence type="ECO:0000256" key="2">
    <source>
        <dbReference type="SAM" id="SignalP"/>
    </source>
</evidence>
<reference evidence="3 4" key="1">
    <citation type="submission" date="2018-05" db="EMBL/GenBank/DDBJ databases">
        <title>Lujinxingia marina gen. nov. sp. nov., a new facultative anaerobic member of the class Deltaproteobacteria, and proposal of Lujinxingaceae fam. nov.</title>
        <authorList>
            <person name="Li C.-M."/>
        </authorList>
    </citation>
    <scope>NUCLEOTIDE SEQUENCE [LARGE SCALE GENOMIC DNA]</scope>
    <source>
        <strain evidence="3 4">B210</strain>
    </source>
</reference>
<keyword evidence="2" id="KW-0732">Signal</keyword>
<evidence type="ECO:0000256" key="1">
    <source>
        <dbReference type="SAM" id="MobiDB-lite"/>
    </source>
</evidence>
<dbReference type="EMBL" id="QHKO01000001">
    <property type="protein sequence ID" value="RAL24878.1"/>
    <property type="molecule type" value="Genomic_DNA"/>
</dbReference>
<feature type="region of interest" description="Disordered" evidence="1">
    <location>
        <begin position="21"/>
        <end position="42"/>
    </location>
</feature>
<dbReference type="SUPFAM" id="SSF48371">
    <property type="entry name" value="ARM repeat"/>
    <property type="match status" value="1"/>
</dbReference>
<dbReference type="Gene3D" id="1.25.10.10">
    <property type="entry name" value="Leucine-rich Repeat Variant"/>
    <property type="match status" value="1"/>
</dbReference>
<dbReference type="RefSeq" id="WP_111728050.1">
    <property type="nucleotide sequence ID" value="NZ_QHKO01000001.1"/>
</dbReference>